<proteinExistence type="predicted"/>
<protein>
    <submittedName>
        <fullName evidence="2">Uncharacterized protein</fullName>
    </submittedName>
</protein>
<feature type="compositionally biased region" description="Pro residues" evidence="1">
    <location>
        <begin position="123"/>
        <end position="133"/>
    </location>
</feature>
<gene>
    <name evidence="2" type="ORF">G7Y89_g1000</name>
</gene>
<evidence type="ECO:0000313" key="3">
    <source>
        <dbReference type="Proteomes" id="UP000566819"/>
    </source>
</evidence>
<sequence length="285" mass="31910">MAEITYTFGQETYTSRQAAIFRYAKTHPRTQTSETGAGTVGTIIAPTRLIQKIKAIEVFMVGDPKTSSLTEPYKQWTIDEWLIEQYWGKEVKAEIGGMRNVLVRQVQDNITNTTVPSPGNQPTNPPTRVPPPGTGTTTVNTTSTSTYANTAVQPPQQTTQPQAQTQIVKHEFNKSAYGAPAPFKLNPGQPLVEWIGHYPQPGLNNVGLILGALSTYRPDAYVRFAGNQNEYLKTFNRHFPGIMVRFAKPADWNRLPPHHKLLSIWTEYRKLPPYQSTKKAKEALD</sequence>
<feature type="compositionally biased region" description="Polar residues" evidence="1">
    <location>
        <begin position="111"/>
        <end position="121"/>
    </location>
</feature>
<name>A0A8H4RX69_9HELO</name>
<comment type="caution">
    <text evidence="2">The sequence shown here is derived from an EMBL/GenBank/DDBJ whole genome shotgun (WGS) entry which is preliminary data.</text>
</comment>
<dbReference type="EMBL" id="JAAMPI010000036">
    <property type="protein sequence ID" value="KAF4637096.1"/>
    <property type="molecule type" value="Genomic_DNA"/>
</dbReference>
<keyword evidence="3" id="KW-1185">Reference proteome</keyword>
<dbReference type="AlphaFoldDB" id="A0A8H4RX69"/>
<evidence type="ECO:0000256" key="1">
    <source>
        <dbReference type="SAM" id="MobiDB-lite"/>
    </source>
</evidence>
<evidence type="ECO:0000313" key="2">
    <source>
        <dbReference type="EMBL" id="KAF4637096.1"/>
    </source>
</evidence>
<accession>A0A8H4RX69</accession>
<feature type="region of interest" description="Disordered" evidence="1">
    <location>
        <begin position="111"/>
        <end position="142"/>
    </location>
</feature>
<reference evidence="2 3" key="1">
    <citation type="submission" date="2020-03" db="EMBL/GenBank/DDBJ databases">
        <title>Draft Genome Sequence of Cudoniella acicularis.</title>
        <authorList>
            <person name="Buettner E."/>
            <person name="Kellner H."/>
        </authorList>
    </citation>
    <scope>NUCLEOTIDE SEQUENCE [LARGE SCALE GENOMIC DNA]</scope>
    <source>
        <strain evidence="2 3">DSM 108380</strain>
    </source>
</reference>
<organism evidence="2 3">
    <name type="scientific">Cudoniella acicularis</name>
    <dbReference type="NCBI Taxonomy" id="354080"/>
    <lineage>
        <taxon>Eukaryota</taxon>
        <taxon>Fungi</taxon>
        <taxon>Dikarya</taxon>
        <taxon>Ascomycota</taxon>
        <taxon>Pezizomycotina</taxon>
        <taxon>Leotiomycetes</taxon>
        <taxon>Helotiales</taxon>
        <taxon>Tricladiaceae</taxon>
        <taxon>Cudoniella</taxon>
    </lineage>
</organism>
<dbReference type="Proteomes" id="UP000566819">
    <property type="component" value="Unassembled WGS sequence"/>
</dbReference>